<proteinExistence type="inferred from homology"/>
<dbReference type="GO" id="GO:0043139">
    <property type="term" value="F:5'-3' DNA helicase activity"/>
    <property type="evidence" value="ECO:0007669"/>
    <property type="project" value="UniProtKB-EC"/>
</dbReference>
<dbReference type="FunFam" id="3.40.50.300:FF:000076">
    <property type="entry name" value="Replicative DNA helicase"/>
    <property type="match status" value="1"/>
</dbReference>
<keyword evidence="4 13" id="KW-0547">Nucleotide-binding</keyword>
<comment type="function">
    <text evidence="10 13">The main replicative DNA helicase, it participates in initiation and elongation during chromosome replication. Travels ahead of the DNA replisome, separating dsDNA into templates for DNA synthesis. A processive ATP-dependent 5'-3' DNA helicase it has DNA-dependent ATPase activity.</text>
</comment>
<keyword evidence="9" id="KW-0413">Isomerase</keyword>
<dbReference type="PROSITE" id="PS51199">
    <property type="entry name" value="SF4_HELICASE"/>
    <property type="match status" value="1"/>
</dbReference>
<dbReference type="GO" id="GO:0005524">
    <property type="term" value="F:ATP binding"/>
    <property type="evidence" value="ECO:0007669"/>
    <property type="project" value="UniProtKB-UniRule"/>
</dbReference>
<dbReference type="GO" id="GO:0042802">
    <property type="term" value="F:identical protein binding"/>
    <property type="evidence" value="ECO:0007669"/>
    <property type="project" value="UniProtKB-ARBA"/>
</dbReference>
<protein>
    <recommendedName>
        <fullName evidence="12 13">Replicative DNA helicase</fullName>
        <ecNumber evidence="12 13">5.6.2.3</ecNumber>
    </recommendedName>
</protein>
<evidence type="ECO:0000256" key="2">
    <source>
        <dbReference type="ARBA" id="ARBA00022515"/>
    </source>
</evidence>
<keyword evidence="8 13" id="KW-0238">DNA-binding</keyword>
<dbReference type="InterPro" id="IPR016136">
    <property type="entry name" value="DNA_helicase_N/primase_C"/>
</dbReference>
<dbReference type="InterPro" id="IPR007694">
    <property type="entry name" value="DNA_helicase_DnaB-like_C"/>
</dbReference>
<keyword evidence="5 13" id="KW-0378">Hydrolase</keyword>
<feature type="domain" description="SF4 helicase" evidence="15">
    <location>
        <begin position="190"/>
        <end position="456"/>
    </location>
</feature>
<keyword evidence="2 13" id="KW-0639">Primosome</keyword>
<evidence type="ECO:0000256" key="3">
    <source>
        <dbReference type="ARBA" id="ARBA00022705"/>
    </source>
</evidence>
<dbReference type="AlphaFoldDB" id="A0A9X3EC65"/>
<keyword evidence="6 13" id="KW-0347">Helicase</keyword>
<keyword evidence="7 13" id="KW-0067">ATP-binding</keyword>
<dbReference type="GO" id="GO:1990077">
    <property type="term" value="C:primosome complex"/>
    <property type="evidence" value="ECO:0007669"/>
    <property type="project" value="UniProtKB-UniRule"/>
</dbReference>
<evidence type="ECO:0000256" key="5">
    <source>
        <dbReference type="ARBA" id="ARBA00022801"/>
    </source>
</evidence>
<dbReference type="Pfam" id="PF03796">
    <property type="entry name" value="DnaB_C"/>
    <property type="match status" value="1"/>
</dbReference>
<dbReference type="Pfam" id="PF00772">
    <property type="entry name" value="DnaB"/>
    <property type="match status" value="1"/>
</dbReference>
<comment type="similarity">
    <text evidence="1 13">Belongs to the helicase family. DnaB subfamily.</text>
</comment>
<comment type="caution">
    <text evidence="16">The sequence shown here is derived from an EMBL/GenBank/DDBJ whole genome shotgun (WGS) entry which is preliminary data.</text>
</comment>
<evidence type="ECO:0000259" key="15">
    <source>
        <dbReference type="PROSITE" id="PS51199"/>
    </source>
</evidence>
<evidence type="ECO:0000256" key="11">
    <source>
        <dbReference type="ARBA" id="ARBA00048954"/>
    </source>
</evidence>
<dbReference type="NCBIfam" id="NF004384">
    <property type="entry name" value="PRK05748.1"/>
    <property type="match status" value="1"/>
</dbReference>
<evidence type="ECO:0000256" key="1">
    <source>
        <dbReference type="ARBA" id="ARBA00008428"/>
    </source>
</evidence>
<dbReference type="FunFam" id="1.10.860.10:FF:000001">
    <property type="entry name" value="Replicative DNA helicase"/>
    <property type="match status" value="1"/>
</dbReference>
<dbReference type="GO" id="GO:0016787">
    <property type="term" value="F:hydrolase activity"/>
    <property type="evidence" value="ECO:0007669"/>
    <property type="project" value="UniProtKB-KW"/>
</dbReference>
<evidence type="ECO:0000256" key="8">
    <source>
        <dbReference type="ARBA" id="ARBA00023125"/>
    </source>
</evidence>
<feature type="region of interest" description="Disordered" evidence="14">
    <location>
        <begin position="1"/>
        <end position="23"/>
    </location>
</feature>
<accession>A0A9X3EC65</accession>
<name>A0A9X3EC65_9GAMM</name>
<dbReference type="GO" id="GO:0006269">
    <property type="term" value="P:DNA replication, synthesis of primer"/>
    <property type="evidence" value="ECO:0007669"/>
    <property type="project" value="UniProtKB-UniRule"/>
</dbReference>
<evidence type="ECO:0000313" key="16">
    <source>
        <dbReference type="EMBL" id="MCY0964874.1"/>
    </source>
</evidence>
<dbReference type="PANTHER" id="PTHR30153">
    <property type="entry name" value="REPLICATIVE DNA HELICASE DNAB"/>
    <property type="match status" value="1"/>
</dbReference>
<dbReference type="RefSeq" id="WP_283173090.1">
    <property type="nucleotide sequence ID" value="NZ_JAPNOA010000019.1"/>
</dbReference>
<dbReference type="InterPro" id="IPR036185">
    <property type="entry name" value="DNA_heli_DnaB-like_N_sf"/>
</dbReference>
<evidence type="ECO:0000256" key="10">
    <source>
        <dbReference type="ARBA" id="ARBA00044932"/>
    </source>
</evidence>
<dbReference type="SUPFAM" id="SSF48024">
    <property type="entry name" value="N-terminal domain of DnaB helicase"/>
    <property type="match status" value="1"/>
</dbReference>
<dbReference type="GO" id="GO:0005829">
    <property type="term" value="C:cytosol"/>
    <property type="evidence" value="ECO:0007669"/>
    <property type="project" value="TreeGrafter"/>
</dbReference>
<evidence type="ECO:0000313" key="17">
    <source>
        <dbReference type="Proteomes" id="UP001150830"/>
    </source>
</evidence>
<evidence type="ECO:0000256" key="7">
    <source>
        <dbReference type="ARBA" id="ARBA00022840"/>
    </source>
</evidence>
<organism evidence="16 17">
    <name type="scientific">Parathalassolituus penaei</name>
    <dbReference type="NCBI Taxonomy" id="2997323"/>
    <lineage>
        <taxon>Bacteria</taxon>
        <taxon>Pseudomonadati</taxon>
        <taxon>Pseudomonadota</taxon>
        <taxon>Gammaproteobacteria</taxon>
        <taxon>Oceanospirillales</taxon>
        <taxon>Oceanospirillaceae</taxon>
        <taxon>Parathalassolituus</taxon>
    </lineage>
</organism>
<dbReference type="InterPro" id="IPR027417">
    <property type="entry name" value="P-loop_NTPase"/>
</dbReference>
<dbReference type="CDD" id="cd00984">
    <property type="entry name" value="DnaB_C"/>
    <property type="match status" value="1"/>
</dbReference>
<dbReference type="GO" id="GO:0003677">
    <property type="term" value="F:DNA binding"/>
    <property type="evidence" value="ECO:0007669"/>
    <property type="project" value="UniProtKB-UniRule"/>
</dbReference>
<evidence type="ECO:0000256" key="9">
    <source>
        <dbReference type="ARBA" id="ARBA00023235"/>
    </source>
</evidence>
<dbReference type="PANTHER" id="PTHR30153:SF2">
    <property type="entry name" value="REPLICATIVE DNA HELICASE"/>
    <property type="match status" value="1"/>
</dbReference>
<comment type="catalytic activity">
    <reaction evidence="11 13">
        <text>ATP + H2O = ADP + phosphate + H(+)</text>
        <dbReference type="Rhea" id="RHEA:13065"/>
        <dbReference type="ChEBI" id="CHEBI:15377"/>
        <dbReference type="ChEBI" id="CHEBI:15378"/>
        <dbReference type="ChEBI" id="CHEBI:30616"/>
        <dbReference type="ChEBI" id="CHEBI:43474"/>
        <dbReference type="ChEBI" id="CHEBI:456216"/>
        <dbReference type="EC" id="5.6.2.3"/>
    </reaction>
</comment>
<dbReference type="SUPFAM" id="SSF52540">
    <property type="entry name" value="P-loop containing nucleoside triphosphate hydrolases"/>
    <property type="match status" value="1"/>
</dbReference>
<dbReference type="EMBL" id="JAPNOA010000019">
    <property type="protein sequence ID" value="MCY0964874.1"/>
    <property type="molecule type" value="Genomic_DNA"/>
</dbReference>
<gene>
    <name evidence="16" type="primary">dnaB</name>
    <name evidence="16" type="ORF">OUO13_06725</name>
</gene>
<dbReference type="NCBIfam" id="TIGR00665">
    <property type="entry name" value="DnaB"/>
    <property type="match status" value="1"/>
</dbReference>
<dbReference type="Gene3D" id="3.40.50.300">
    <property type="entry name" value="P-loop containing nucleotide triphosphate hydrolases"/>
    <property type="match status" value="1"/>
</dbReference>
<keyword evidence="17" id="KW-1185">Reference proteome</keyword>
<evidence type="ECO:0000256" key="14">
    <source>
        <dbReference type="SAM" id="MobiDB-lite"/>
    </source>
</evidence>
<dbReference type="EC" id="5.6.2.3" evidence="12 13"/>
<dbReference type="InterPro" id="IPR007693">
    <property type="entry name" value="DNA_helicase_DnaB-like_N"/>
</dbReference>
<evidence type="ECO:0000256" key="6">
    <source>
        <dbReference type="ARBA" id="ARBA00022806"/>
    </source>
</evidence>
<reference evidence="16" key="1">
    <citation type="submission" date="2022-11" db="EMBL/GenBank/DDBJ databases">
        <title>Parathalassolutuus dongxingensis gen. nov., sp. nov., a novel member of family Oceanospirillaceae isolated from a coastal shrimp pond in Guangxi, China.</title>
        <authorList>
            <person name="Chen H."/>
        </authorList>
    </citation>
    <scope>NUCLEOTIDE SEQUENCE</scope>
    <source>
        <strain evidence="16">G-43</strain>
    </source>
</reference>
<keyword evidence="3 13" id="KW-0235">DNA replication</keyword>
<dbReference type="Proteomes" id="UP001150830">
    <property type="component" value="Unassembled WGS sequence"/>
</dbReference>
<dbReference type="InterPro" id="IPR007692">
    <property type="entry name" value="DNA_helicase_DnaB"/>
</dbReference>
<evidence type="ECO:0000256" key="12">
    <source>
        <dbReference type="NCBIfam" id="TIGR00665"/>
    </source>
</evidence>
<sequence length="462" mass="51273">MSDDYIPDDTGSAESRRTPPHSVEAEQSVLGALMLDERAWESVSELLQDTDFYRHDHRMIFRAISHLSSVDQAIDVVTVAEELEERGQLEGAGGGAYLAHLVDMTPSIDNCAAYALIVRERSQQRRLIEAASDIIQKAYEPAGADSLTLVSDAEKAIAEIAEGSRKDGGPQRVAPILRATLDQLDQMFNQPEGLTGVTSGFNNIDNRTSGWQKADLVIVAARPSMGKTTYSMNLVENALLATKRPCLVFSMEMPSESIVMRMLSSLGRIDQSRIRSGKLIDEDWPKLSTAVTLLKDLPLFIDDTAALTPQEMRARARKVYRDAGDLALIMVDYLQLMRVSGKSEGRTQEISEISRSLKAMAKEFNCPVIALSQLNRSLEQRPNKRPVASDLRESGAIEQDADIIQFIYRDEVYNEDSPDKGVAEIITGKHRNGPIGTDRLAFIGKYTRFENLAHGYEDSFDE</sequence>
<evidence type="ECO:0000256" key="13">
    <source>
        <dbReference type="RuleBase" id="RU362085"/>
    </source>
</evidence>
<evidence type="ECO:0000256" key="4">
    <source>
        <dbReference type="ARBA" id="ARBA00022741"/>
    </source>
</evidence>
<dbReference type="Gene3D" id="1.10.860.10">
    <property type="entry name" value="DNAb Helicase, Chain A"/>
    <property type="match status" value="1"/>
</dbReference>